<dbReference type="Gene3D" id="1.10.150.720">
    <property type="entry name" value="Haloacid dehalogenase-like hydrolase"/>
    <property type="match status" value="1"/>
</dbReference>
<protein>
    <recommendedName>
        <fullName evidence="3">Haloacid dehalogenase</fullName>
    </recommendedName>
</protein>
<dbReference type="InterPro" id="IPR036412">
    <property type="entry name" value="HAD-like_sf"/>
</dbReference>
<dbReference type="EMBL" id="ML996318">
    <property type="protein sequence ID" value="KAF2727692.1"/>
    <property type="molecule type" value="Genomic_DNA"/>
</dbReference>
<dbReference type="SUPFAM" id="SSF56784">
    <property type="entry name" value="HAD-like"/>
    <property type="match status" value="1"/>
</dbReference>
<organism evidence="1 2">
    <name type="scientific">Polyplosphaeria fusca</name>
    <dbReference type="NCBI Taxonomy" id="682080"/>
    <lineage>
        <taxon>Eukaryota</taxon>
        <taxon>Fungi</taxon>
        <taxon>Dikarya</taxon>
        <taxon>Ascomycota</taxon>
        <taxon>Pezizomycotina</taxon>
        <taxon>Dothideomycetes</taxon>
        <taxon>Pleosporomycetidae</taxon>
        <taxon>Pleosporales</taxon>
        <taxon>Tetraplosphaeriaceae</taxon>
        <taxon>Polyplosphaeria</taxon>
    </lineage>
</organism>
<accession>A0A9P4UTC8</accession>
<evidence type="ECO:0000313" key="2">
    <source>
        <dbReference type="Proteomes" id="UP000799444"/>
    </source>
</evidence>
<dbReference type="InterPro" id="IPR044924">
    <property type="entry name" value="HAD-SF_hydro_IA_REG-2-like_cap"/>
</dbReference>
<evidence type="ECO:0000313" key="1">
    <source>
        <dbReference type="EMBL" id="KAF2727692.1"/>
    </source>
</evidence>
<dbReference type="PANTHER" id="PTHR46191">
    <property type="match status" value="1"/>
</dbReference>
<dbReference type="GO" id="GO:0005634">
    <property type="term" value="C:nucleus"/>
    <property type="evidence" value="ECO:0007669"/>
    <property type="project" value="TreeGrafter"/>
</dbReference>
<comment type="caution">
    <text evidence="1">The sequence shown here is derived from an EMBL/GenBank/DDBJ whole genome shotgun (WGS) entry which is preliminary data.</text>
</comment>
<proteinExistence type="predicted"/>
<dbReference type="Gene3D" id="3.40.50.1000">
    <property type="entry name" value="HAD superfamily/HAD-like"/>
    <property type="match status" value="1"/>
</dbReference>
<dbReference type="InterPro" id="IPR051828">
    <property type="entry name" value="HAD-like_hydrolase_domain"/>
</dbReference>
<keyword evidence="2" id="KW-1185">Reference proteome</keyword>
<reference evidence="1" key="1">
    <citation type="journal article" date="2020" name="Stud. Mycol.">
        <title>101 Dothideomycetes genomes: a test case for predicting lifestyles and emergence of pathogens.</title>
        <authorList>
            <person name="Haridas S."/>
            <person name="Albert R."/>
            <person name="Binder M."/>
            <person name="Bloem J."/>
            <person name="Labutti K."/>
            <person name="Salamov A."/>
            <person name="Andreopoulos B."/>
            <person name="Baker S."/>
            <person name="Barry K."/>
            <person name="Bills G."/>
            <person name="Bluhm B."/>
            <person name="Cannon C."/>
            <person name="Castanera R."/>
            <person name="Culley D."/>
            <person name="Daum C."/>
            <person name="Ezra D."/>
            <person name="Gonzalez J."/>
            <person name="Henrissat B."/>
            <person name="Kuo A."/>
            <person name="Liang C."/>
            <person name="Lipzen A."/>
            <person name="Lutzoni F."/>
            <person name="Magnuson J."/>
            <person name="Mondo S."/>
            <person name="Nolan M."/>
            <person name="Ohm R."/>
            <person name="Pangilinan J."/>
            <person name="Park H.-J."/>
            <person name="Ramirez L."/>
            <person name="Alfaro M."/>
            <person name="Sun H."/>
            <person name="Tritt A."/>
            <person name="Yoshinaga Y."/>
            <person name="Zwiers L.-H."/>
            <person name="Turgeon B."/>
            <person name="Goodwin S."/>
            <person name="Spatafora J."/>
            <person name="Crous P."/>
            <person name="Grigoriev I."/>
        </authorList>
    </citation>
    <scope>NUCLEOTIDE SEQUENCE</scope>
    <source>
        <strain evidence="1">CBS 125425</strain>
    </source>
</reference>
<dbReference type="InterPro" id="IPR023214">
    <property type="entry name" value="HAD_sf"/>
</dbReference>
<dbReference type="PANTHER" id="PTHR46191:SF2">
    <property type="entry name" value="HALOACID DEHALOGENASE-LIKE HYDROLASE DOMAIN-CONTAINING PROTEIN 3"/>
    <property type="match status" value="1"/>
</dbReference>
<dbReference type="Pfam" id="PF00702">
    <property type="entry name" value="Hydrolase"/>
    <property type="match status" value="1"/>
</dbReference>
<sequence length="308" mass="34575">MARKKNLLLALDAFGTIFTPKNTVFAQYAEVARSHRVSCPSDSELQKSFKVAFKDESKQHPNYGKAVGMGAATWWANVITKTFQPHLKQEEQIPRGMISDLLTRFSTKDGYAIYPDVLPFFEMLCRKKAQPSLQTPWTWDTTVVGVITNSDDRVPGVLESLGLTVGPRRVGTPSQRSKETGVDRDISFVVLSYDVGYEKPHQKIFDAAKQMLQETLIGEKPEDQRRGVDDFELLYVGDEIQKDYMGAQNAGWHAVLVERDSDEALPSPEDLHIVKRDVDTTDESCSTTREQVSVINDLRALCSWSPGT</sequence>
<evidence type="ECO:0008006" key="3">
    <source>
        <dbReference type="Google" id="ProtNLM"/>
    </source>
</evidence>
<name>A0A9P4UTC8_9PLEO</name>
<gene>
    <name evidence="1" type="ORF">EJ04DRAFT_132568</name>
</gene>
<dbReference type="OrthoDB" id="444127at2759"/>
<dbReference type="AlphaFoldDB" id="A0A9P4UTC8"/>
<dbReference type="Proteomes" id="UP000799444">
    <property type="component" value="Unassembled WGS sequence"/>
</dbReference>